<dbReference type="InterPro" id="IPR050194">
    <property type="entry name" value="Glycosyltransferase_grp1"/>
</dbReference>
<dbReference type="AlphaFoldDB" id="Q97BM5"/>
<dbReference type="GO" id="GO:0016757">
    <property type="term" value="F:glycosyltransferase activity"/>
    <property type="evidence" value="ECO:0007669"/>
    <property type="project" value="TreeGrafter"/>
</dbReference>
<reference evidence="3 4" key="2">
    <citation type="journal article" date="2000" name="Proc. Natl. Acad. Sci. U.S.A.">
        <title>Archaeal adaptation to higher temperatures revealed by genomic sequence of Thermoplasma volcanium.</title>
        <authorList>
            <person name="Kawashima T."/>
            <person name="Amano N."/>
            <person name="Koike H."/>
            <person name="Makino S."/>
            <person name="Higuchi S."/>
            <person name="Kawashima-Ohya Y."/>
            <person name="Watanabe K."/>
            <person name="Yamazaki M."/>
            <person name="Kanehori K."/>
            <person name="Kawamoto T."/>
            <person name="Nunoshiba T."/>
            <person name="Yamamoto Y."/>
            <person name="Aramaki H."/>
            <person name="Makino K."/>
            <person name="Suzuki M."/>
        </authorList>
    </citation>
    <scope>NUCLEOTIDE SEQUENCE [LARGE SCALE GENOMIC DNA]</scope>
    <source>
        <strain evidence="4">ATCC 51530 / DSM 4299 / JCM 9571 / NBRC 15438 / GSS1</strain>
    </source>
</reference>
<dbReference type="CAZy" id="GT4">
    <property type="family name" value="Glycosyltransferase Family 4"/>
</dbReference>
<dbReference type="RefSeq" id="WP_010916688.1">
    <property type="nucleotide sequence ID" value="NC_002689.2"/>
</dbReference>
<evidence type="ECO:0000259" key="2">
    <source>
        <dbReference type="Pfam" id="PF13439"/>
    </source>
</evidence>
<dbReference type="Gene3D" id="3.40.50.2000">
    <property type="entry name" value="Glycogen Phosphorylase B"/>
    <property type="match status" value="2"/>
</dbReference>
<dbReference type="Pfam" id="PF00534">
    <property type="entry name" value="Glycos_transf_1"/>
    <property type="match status" value="1"/>
</dbReference>
<dbReference type="EMBL" id="BA000011">
    <property type="protein sequence ID" value="BAB59572.1"/>
    <property type="molecule type" value="Genomic_DNA"/>
</dbReference>
<dbReference type="SUPFAM" id="SSF53756">
    <property type="entry name" value="UDP-Glycosyltransferase/glycogen phosphorylase"/>
    <property type="match status" value="1"/>
</dbReference>
<evidence type="ECO:0000313" key="4">
    <source>
        <dbReference type="Proteomes" id="UP000001017"/>
    </source>
</evidence>
<keyword evidence="4" id="KW-1185">Reference proteome</keyword>
<evidence type="ECO:0000259" key="1">
    <source>
        <dbReference type="Pfam" id="PF00534"/>
    </source>
</evidence>
<dbReference type="GeneID" id="1440946"/>
<dbReference type="InterPro" id="IPR001296">
    <property type="entry name" value="Glyco_trans_1"/>
</dbReference>
<dbReference type="HOGENOM" id="CLU_009583_2_3_2"/>
<feature type="domain" description="Glycosyltransferase subfamily 4-like N-terminal" evidence="2">
    <location>
        <begin position="83"/>
        <end position="184"/>
    </location>
</feature>
<dbReference type="PANTHER" id="PTHR45947">
    <property type="entry name" value="SULFOQUINOVOSYL TRANSFERASE SQD2"/>
    <property type="match status" value="1"/>
</dbReference>
<dbReference type="InterPro" id="IPR028098">
    <property type="entry name" value="Glyco_trans_4-like_N"/>
</dbReference>
<dbReference type="Proteomes" id="UP000001017">
    <property type="component" value="Chromosome"/>
</dbReference>
<proteinExistence type="predicted"/>
<dbReference type="OrthoDB" id="132546at2157"/>
<dbReference type="Pfam" id="PF13439">
    <property type="entry name" value="Glyco_transf_4"/>
    <property type="match status" value="1"/>
</dbReference>
<dbReference type="PaxDb" id="273116-14324645"/>
<dbReference type="PANTHER" id="PTHR45947:SF3">
    <property type="entry name" value="SULFOQUINOVOSYL TRANSFERASE SQD2"/>
    <property type="match status" value="1"/>
</dbReference>
<name>Q97BM5_THEVO</name>
<sequence length="369" mass="42087">MKIAVIGWELPPAFSGGLGIHTVNMFSIIGYYRNVDLYVPDLCYSFPKYPFNVRKVKIEKGIDRSAYSRITDFYEAVMDYNEKVVDAFDPNGVKLVHCHDWITFPAGIAIKEKYGIPLIVTYHSTEFDRSAYFNPQEKIMKIEREGGKEADRIITVSNLTKSIVVEKYNIDPEKIVTVYNGVDATHYLSFPDVKKERNVLYFGRVTNQKGPKFFMETAKKVLEFDRTIRFTIAGTGELLGEMKSYAMDNDFFDHIEFPGFVHFRKAIWYYKRSSAFIIPAVSEPFGMTVLEAMVSGTPVILSRTTGVGEALHHVLSADFWDTDRMATYVVSILNHRGILETMSRYGKAEALGFTWDKAAAKTMEVYDSL</sequence>
<dbReference type="STRING" id="273116.gene:9381209"/>
<evidence type="ECO:0000313" key="3">
    <source>
        <dbReference type="EMBL" id="BAB59572.1"/>
    </source>
</evidence>
<accession>Q97BM5</accession>
<gene>
    <name evidence="3" type="ORF">TVG0420283</name>
</gene>
<dbReference type="PhylomeDB" id="Q97BM5"/>
<dbReference type="KEGG" id="tvo:TVG0420283"/>
<organism evidence="3 4">
    <name type="scientific">Thermoplasma volcanium (strain ATCC 51530 / DSM 4299 / JCM 9571 / NBRC 15438 / GSS1)</name>
    <dbReference type="NCBI Taxonomy" id="273116"/>
    <lineage>
        <taxon>Archaea</taxon>
        <taxon>Methanobacteriati</taxon>
        <taxon>Thermoplasmatota</taxon>
        <taxon>Thermoplasmata</taxon>
        <taxon>Thermoplasmatales</taxon>
        <taxon>Thermoplasmataceae</taxon>
        <taxon>Thermoplasma</taxon>
    </lineage>
</organism>
<reference evidence="3 4" key="1">
    <citation type="journal article" date="1999" name="Proc. Jpn. Acad.">
        <title>Determination of the complete genomic DNA sequence of Thermoplasma volvanium GSS1.</title>
        <authorList>
            <person name="Kawashima T."/>
            <person name="Yamamoto Y."/>
            <person name="Aramaki H."/>
            <person name="Nunoshiba T."/>
            <person name="Kawamoto T."/>
            <person name="Watanabe K."/>
            <person name="Yamazaki M."/>
            <person name="Kanehori K."/>
            <person name="Amano N."/>
            <person name="Ohya Y."/>
            <person name="Makino K."/>
            <person name="Suzuki M."/>
        </authorList>
    </citation>
    <scope>NUCLEOTIDE SEQUENCE [LARGE SCALE GENOMIC DNA]</scope>
    <source>
        <strain evidence="4">ATCC 51530 / DSM 4299 / JCM 9571 / NBRC 15438 / GSS1</strain>
    </source>
</reference>
<dbReference type="DNASU" id="1440946"/>
<dbReference type="eggNOG" id="arCOG01403">
    <property type="taxonomic scope" value="Archaea"/>
</dbReference>
<feature type="domain" description="Glycosyl transferase family 1" evidence="1">
    <location>
        <begin position="194"/>
        <end position="346"/>
    </location>
</feature>
<dbReference type="CDD" id="cd03801">
    <property type="entry name" value="GT4_PimA-like"/>
    <property type="match status" value="1"/>
</dbReference>
<protein>
    <submittedName>
        <fullName evidence="3">RfbU related protein</fullName>
    </submittedName>
</protein>